<reference evidence="5" key="1">
    <citation type="journal article" date="2019" name="Nat. Commun.">
        <title>The genome of broomcorn millet.</title>
        <authorList>
            <person name="Zou C."/>
            <person name="Miki D."/>
            <person name="Li D."/>
            <person name="Tang Q."/>
            <person name="Xiao L."/>
            <person name="Rajput S."/>
            <person name="Deng P."/>
            <person name="Jia W."/>
            <person name="Huang R."/>
            <person name="Zhang M."/>
            <person name="Sun Y."/>
            <person name="Hu J."/>
            <person name="Fu X."/>
            <person name="Schnable P.S."/>
            <person name="Li F."/>
            <person name="Zhang H."/>
            <person name="Feng B."/>
            <person name="Zhu X."/>
            <person name="Liu R."/>
            <person name="Schnable J.C."/>
            <person name="Zhu J.-K."/>
            <person name="Zhang H."/>
        </authorList>
    </citation>
    <scope>NUCLEOTIDE SEQUENCE [LARGE SCALE GENOMIC DNA]</scope>
</reference>
<feature type="compositionally biased region" description="Pro residues" evidence="2">
    <location>
        <begin position="492"/>
        <end position="501"/>
    </location>
</feature>
<feature type="compositionally biased region" description="Basic and acidic residues" evidence="2">
    <location>
        <begin position="230"/>
        <end position="247"/>
    </location>
</feature>
<comment type="caution">
    <text evidence="4">The sequence shown here is derived from an EMBL/GenBank/DDBJ whole genome shotgun (WGS) entry which is preliminary data.</text>
</comment>
<feature type="coiled-coil region" evidence="1">
    <location>
        <begin position="277"/>
        <end position="304"/>
    </location>
</feature>
<dbReference type="Proteomes" id="UP000275267">
    <property type="component" value="Unassembled WGS sequence"/>
</dbReference>
<dbReference type="PANTHER" id="PTHR33018">
    <property type="entry name" value="OS10G0338966 PROTEIN-RELATED"/>
    <property type="match status" value="1"/>
</dbReference>
<dbReference type="AlphaFoldDB" id="A0A3L6RYE0"/>
<name>A0A3L6RYE0_PANMI</name>
<dbReference type="PANTHER" id="PTHR33018:SF34">
    <property type="entry name" value="OS02G0472350 PROTEIN"/>
    <property type="match status" value="1"/>
</dbReference>
<evidence type="ECO:0000259" key="3">
    <source>
        <dbReference type="Pfam" id="PF26133"/>
    </source>
</evidence>
<evidence type="ECO:0000313" key="5">
    <source>
        <dbReference type="Proteomes" id="UP000275267"/>
    </source>
</evidence>
<protein>
    <submittedName>
        <fullName evidence="4">Transposon protein, putative, CACTA, En/Spm sub-class</fullName>
    </submittedName>
</protein>
<feature type="domain" description="DUF8039" evidence="3">
    <location>
        <begin position="367"/>
        <end position="461"/>
    </location>
</feature>
<gene>
    <name evidence="4" type="ORF">C2845_PM09G12750</name>
</gene>
<organism evidence="4 5">
    <name type="scientific">Panicum miliaceum</name>
    <name type="common">Proso millet</name>
    <name type="synonym">Broomcorn millet</name>
    <dbReference type="NCBI Taxonomy" id="4540"/>
    <lineage>
        <taxon>Eukaryota</taxon>
        <taxon>Viridiplantae</taxon>
        <taxon>Streptophyta</taxon>
        <taxon>Embryophyta</taxon>
        <taxon>Tracheophyta</taxon>
        <taxon>Spermatophyta</taxon>
        <taxon>Magnoliopsida</taxon>
        <taxon>Liliopsida</taxon>
        <taxon>Poales</taxon>
        <taxon>Poaceae</taxon>
        <taxon>PACMAD clade</taxon>
        <taxon>Panicoideae</taxon>
        <taxon>Panicodae</taxon>
        <taxon>Paniceae</taxon>
        <taxon>Panicinae</taxon>
        <taxon>Panicum</taxon>
        <taxon>Panicum sect. Panicum</taxon>
    </lineage>
</organism>
<accession>A0A3L6RYE0</accession>
<sequence length="536" mass="59773">MEGRQVITQVDAKGYPCAPVEASTKFTTQCGVVVRARVPITIRLWKTKNPDDERYFVPPHQKEMLWRELKDMFTLPEGVDEELVKKCALKNMALAFATFKKKLFGNYVKKDKEPDWDNFPQVKPYWEEFKQYKLSEEAREASKKNAINAAQKKYNHHLGPAGYKKVIQKWQKMEQELMDRGIRPATWDWTERSKQWMFANGVTLNQEDGSLVVPPVMEEVARNLVTATHKRPEKEHSQPHRENDELTRALQNPEHPGRARGIGMVPWKVAWAGDITYKTHRQSKAEQEDKFHALQDEMNRKVQDLQYEMDARVQQAVAQALSQQQSTGAHPKVVISPISQRSSSCASTAAPGDEPTDNVPVVDTQRYPVDDITIQTSCELYVRVKNITALVAYGSALPVIPGGTIHGMPIPPGYSVVTVEQIVDAGENENLKLDFVGGDGERTLGEALHGCILWRKADIKLIGNTCTTAPQDPPSPPGPDNDDDDDFGGPSSTPPRAPSLPSPARARNTPTPPAQAKGKKKTSSLPPRAGTPGPKK</sequence>
<dbReference type="InterPro" id="IPR058352">
    <property type="entry name" value="DUF8039"/>
</dbReference>
<feature type="region of interest" description="Disordered" evidence="2">
    <location>
        <begin position="227"/>
        <end position="261"/>
    </location>
</feature>
<proteinExistence type="predicted"/>
<dbReference type="Pfam" id="PF26133">
    <property type="entry name" value="DUF8039"/>
    <property type="match status" value="1"/>
</dbReference>
<keyword evidence="1" id="KW-0175">Coiled coil</keyword>
<feature type="region of interest" description="Disordered" evidence="2">
    <location>
        <begin position="465"/>
        <end position="536"/>
    </location>
</feature>
<evidence type="ECO:0000256" key="1">
    <source>
        <dbReference type="SAM" id="Coils"/>
    </source>
</evidence>
<feature type="region of interest" description="Disordered" evidence="2">
    <location>
        <begin position="338"/>
        <end position="362"/>
    </location>
</feature>
<evidence type="ECO:0000313" key="4">
    <source>
        <dbReference type="EMBL" id="RLN12017.1"/>
    </source>
</evidence>
<dbReference type="EMBL" id="PQIB02000006">
    <property type="protein sequence ID" value="RLN12017.1"/>
    <property type="molecule type" value="Genomic_DNA"/>
</dbReference>
<evidence type="ECO:0000256" key="2">
    <source>
        <dbReference type="SAM" id="MobiDB-lite"/>
    </source>
</evidence>
<dbReference type="OrthoDB" id="676990at2759"/>
<feature type="compositionally biased region" description="Polar residues" evidence="2">
    <location>
        <begin position="338"/>
        <end position="347"/>
    </location>
</feature>
<keyword evidence="5" id="KW-1185">Reference proteome</keyword>